<sequence>MSSLLPLASYNLELKPFTPQPCQAEDFPVTVRITLASIDPESVDDKNEPSTLRILKKSAVFSDDESDDESDDDECNDDECDGCEKNTEKNGENDDDKNEDEDEDESDDDDEDDDVEDDEAVEEHIICTLSPKTQYQQSLDLTILPDEEVFFVVTGSYTVHLTGNYVEHPNDDDEDDYVHGGSSDEYDSDEYDLTPDEDEIVDEEIDYDLDELDNVEDVEGKIEELVEEDEKMNEKKREAESEQETKSKKAKKEKSVKFNKELEQGPTGPAAEKVKAKKDVPEEKKKSEKKETKKDEKKVEKKDEKKTEKKEEKKVEKKKAVKTLPGGVIIEDKTIGTGPVCKKGQKVGVRYIGKLKNGKVFDKNTSGKPFHFGLGKGEVIKGWDVGVAGMAVGGERRIVIPAPMAYGSQKLPGIPANSELTFDVKLISIK</sequence>
<reference evidence="9 10" key="1">
    <citation type="journal article" date="2019" name="Front. Genet.">
        <title>Whole-Genome Sequencing of the Opportunistic Yeast Pathogen Candida inconspicua Uncovers Its Hybrid Origin.</title>
        <authorList>
            <person name="Mixao V."/>
            <person name="Hansen A.P."/>
            <person name="Saus E."/>
            <person name="Boekhout T."/>
            <person name="Lass-Florl C."/>
            <person name="Gabaldon T."/>
        </authorList>
    </citation>
    <scope>NUCLEOTIDE SEQUENCE [LARGE SCALE GENOMIC DNA]</scope>
    <source>
        <strain evidence="9 10">CBS 180</strain>
    </source>
</reference>
<dbReference type="EMBL" id="SELW01000640">
    <property type="protein sequence ID" value="TID16742.1"/>
    <property type="molecule type" value="Genomic_DNA"/>
</dbReference>
<dbReference type="InterPro" id="IPR001179">
    <property type="entry name" value="PPIase_FKBP_dom"/>
</dbReference>
<protein>
    <recommendedName>
        <fullName evidence="5">FK506-binding protein</fullName>
        <ecNumber evidence="5">5.2.1.8</ecNumber>
    </recommendedName>
</protein>
<dbReference type="InterPro" id="IPR046357">
    <property type="entry name" value="PPIase_dom_sf"/>
</dbReference>
<dbReference type="GO" id="GO:0003755">
    <property type="term" value="F:peptidyl-prolyl cis-trans isomerase activity"/>
    <property type="evidence" value="ECO:0007669"/>
    <property type="project" value="UniProtKB-KW"/>
</dbReference>
<feature type="region of interest" description="Disordered" evidence="7">
    <location>
        <begin position="57"/>
        <end position="122"/>
    </location>
</feature>
<keyword evidence="3 5" id="KW-0697">Rotamase</keyword>
<organism evidence="9 10">
    <name type="scientific">Pichia inconspicua</name>
    <dbReference type="NCBI Taxonomy" id="52247"/>
    <lineage>
        <taxon>Eukaryota</taxon>
        <taxon>Fungi</taxon>
        <taxon>Dikarya</taxon>
        <taxon>Ascomycota</taxon>
        <taxon>Saccharomycotina</taxon>
        <taxon>Pichiomycetes</taxon>
        <taxon>Pichiales</taxon>
        <taxon>Pichiaceae</taxon>
        <taxon>Pichia</taxon>
    </lineage>
</organism>
<dbReference type="GO" id="GO:0005730">
    <property type="term" value="C:nucleolus"/>
    <property type="evidence" value="ECO:0007669"/>
    <property type="project" value="TreeGrafter"/>
</dbReference>
<keyword evidence="4 5" id="KW-0413">Isomerase</keyword>
<dbReference type="PIRSF" id="PIRSF001473">
    <property type="entry name" value="FK506-bp_FPR3"/>
    <property type="match status" value="1"/>
</dbReference>
<dbReference type="SUPFAM" id="SSF54534">
    <property type="entry name" value="FKBP-like"/>
    <property type="match status" value="1"/>
</dbReference>
<feature type="compositionally biased region" description="Basic and acidic residues" evidence="7">
    <location>
        <begin position="272"/>
        <end position="315"/>
    </location>
</feature>
<evidence type="ECO:0000256" key="6">
    <source>
        <dbReference type="PROSITE-ProRule" id="PRU00277"/>
    </source>
</evidence>
<proteinExistence type="inferred from homology"/>
<dbReference type="PANTHER" id="PTHR43811:SF19">
    <property type="entry name" value="39 KDA FK506-BINDING NUCLEAR PROTEIN"/>
    <property type="match status" value="1"/>
</dbReference>
<feature type="compositionally biased region" description="Basic and acidic residues" evidence="7">
    <location>
        <begin position="232"/>
        <end position="263"/>
    </location>
</feature>
<evidence type="ECO:0000256" key="7">
    <source>
        <dbReference type="SAM" id="MobiDB-lite"/>
    </source>
</evidence>
<evidence type="ECO:0000313" key="9">
    <source>
        <dbReference type="EMBL" id="TID16742.1"/>
    </source>
</evidence>
<evidence type="ECO:0000256" key="3">
    <source>
        <dbReference type="ARBA" id="ARBA00023110"/>
    </source>
</evidence>
<dbReference type="Pfam" id="PF00254">
    <property type="entry name" value="FKBP_C"/>
    <property type="match status" value="1"/>
</dbReference>
<dbReference type="InterPro" id="IPR041232">
    <property type="entry name" value="NPL"/>
</dbReference>
<gene>
    <name evidence="9" type="ORF">CANINC_004099</name>
</gene>
<keyword evidence="10" id="KW-1185">Reference proteome</keyword>
<dbReference type="AlphaFoldDB" id="A0A4T0WX03"/>
<feature type="region of interest" description="Disordered" evidence="7">
    <location>
        <begin position="163"/>
        <end position="318"/>
    </location>
</feature>
<evidence type="ECO:0000259" key="8">
    <source>
        <dbReference type="PROSITE" id="PS50059"/>
    </source>
</evidence>
<evidence type="ECO:0000313" key="10">
    <source>
        <dbReference type="Proteomes" id="UP000307173"/>
    </source>
</evidence>
<feature type="compositionally biased region" description="Acidic residues" evidence="7">
    <location>
        <begin position="184"/>
        <end position="217"/>
    </location>
</feature>
<dbReference type="GO" id="GO:0000785">
    <property type="term" value="C:chromatin"/>
    <property type="evidence" value="ECO:0007669"/>
    <property type="project" value="TreeGrafter"/>
</dbReference>
<dbReference type="PROSITE" id="PS50059">
    <property type="entry name" value="FKBP_PPIASE"/>
    <property type="match status" value="1"/>
</dbReference>
<name>A0A4T0WX03_9ASCO</name>
<comment type="catalytic activity">
    <reaction evidence="1 5 6">
        <text>[protein]-peptidylproline (omega=180) = [protein]-peptidylproline (omega=0)</text>
        <dbReference type="Rhea" id="RHEA:16237"/>
        <dbReference type="Rhea" id="RHEA-COMP:10747"/>
        <dbReference type="Rhea" id="RHEA-COMP:10748"/>
        <dbReference type="ChEBI" id="CHEBI:83833"/>
        <dbReference type="ChEBI" id="CHEBI:83834"/>
        <dbReference type="EC" id="5.2.1.8"/>
    </reaction>
</comment>
<dbReference type="Pfam" id="PF17800">
    <property type="entry name" value="NPL"/>
    <property type="match status" value="1"/>
</dbReference>
<dbReference type="Gene3D" id="2.60.120.340">
    <property type="entry name" value="Nucleoplasmin core domain"/>
    <property type="match status" value="1"/>
</dbReference>
<comment type="similarity">
    <text evidence="2">Belongs to the FKBP-type PPIase family. FKBP3/4 subfamily.</text>
</comment>
<feature type="compositionally biased region" description="Acidic residues" evidence="7">
    <location>
        <begin position="93"/>
        <end position="121"/>
    </location>
</feature>
<feature type="compositionally biased region" description="Basic and acidic residues" evidence="7">
    <location>
        <begin position="82"/>
        <end position="92"/>
    </location>
</feature>
<dbReference type="STRING" id="52247.A0A4T0WX03"/>
<feature type="compositionally biased region" description="Acidic residues" evidence="7">
    <location>
        <begin position="62"/>
        <end position="81"/>
    </location>
</feature>
<dbReference type="PANTHER" id="PTHR43811">
    <property type="entry name" value="FKBP-TYPE PEPTIDYL-PROLYL CIS-TRANS ISOMERASE FKPA"/>
    <property type="match status" value="1"/>
</dbReference>
<feature type="domain" description="PPIase FKBP-type" evidence="8">
    <location>
        <begin position="344"/>
        <end position="430"/>
    </location>
</feature>
<dbReference type="Gene3D" id="3.10.50.40">
    <property type="match status" value="1"/>
</dbReference>
<evidence type="ECO:0000256" key="2">
    <source>
        <dbReference type="ARBA" id="ARBA00007838"/>
    </source>
</evidence>
<comment type="caution">
    <text evidence="9">The sequence shown here is derived from an EMBL/GenBank/DDBJ whole genome shotgun (WGS) entry which is preliminary data.</text>
</comment>
<evidence type="ECO:0000256" key="5">
    <source>
        <dbReference type="PIRNR" id="PIRNR001473"/>
    </source>
</evidence>
<dbReference type="OrthoDB" id="77911at2759"/>
<accession>A0A4T0WX03</accession>
<dbReference type="InterPro" id="IPR023566">
    <property type="entry name" value="PPIase_Fpr3/Fpr4-like"/>
</dbReference>
<evidence type="ECO:0000256" key="4">
    <source>
        <dbReference type="ARBA" id="ARBA00023235"/>
    </source>
</evidence>
<dbReference type="EC" id="5.2.1.8" evidence="5"/>
<evidence type="ECO:0000256" key="1">
    <source>
        <dbReference type="ARBA" id="ARBA00000971"/>
    </source>
</evidence>
<dbReference type="Proteomes" id="UP000307173">
    <property type="component" value="Unassembled WGS sequence"/>
</dbReference>